<feature type="transmembrane region" description="Helical" evidence="2">
    <location>
        <begin position="163"/>
        <end position="189"/>
    </location>
</feature>
<feature type="transmembrane region" description="Helical" evidence="2">
    <location>
        <begin position="6"/>
        <end position="25"/>
    </location>
</feature>
<evidence type="ECO:0000313" key="4">
    <source>
        <dbReference type="Proteomes" id="UP001497453"/>
    </source>
</evidence>
<reference evidence="4" key="1">
    <citation type="submission" date="2024-04" db="EMBL/GenBank/DDBJ databases">
        <authorList>
            <person name="Shaw F."/>
            <person name="Minotto A."/>
        </authorList>
    </citation>
    <scope>NUCLEOTIDE SEQUENCE [LARGE SCALE GENOMIC DNA]</scope>
</reference>
<feature type="transmembrane region" description="Helical" evidence="2">
    <location>
        <begin position="237"/>
        <end position="259"/>
    </location>
</feature>
<evidence type="ECO:0008006" key="5">
    <source>
        <dbReference type="Google" id="ProtNLM"/>
    </source>
</evidence>
<feature type="transmembrane region" description="Helical" evidence="2">
    <location>
        <begin position="127"/>
        <end position="151"/>
    </location>
</feature>
<accession>A0ABP1DZI1</accession>
<proteinExistence type="predicted"/>
<keyword evidence="2" id="KW-0472">Membrane</keyword>
<protein>
    <recommendedName>
        <fullName evidence="5">Gustatory receptor</fullName>
    </recommendedName>
</protein>
<keyword evidence="2" id="KW-0812">Transmembrane</keyword>
<name>A0ABP1DZI1_9APHY</name>
<keyword evidence="4" id="KW-1185">Reference proteome</keyword>
<evidence type="ECO:0000313" key="3">
    <source>
        <dbReference type="EMBL" id="CAL1713236.1"/>
    </source>
</evidence>
<keyword evidence="2" id="KW-1133">Transmembrane helix</keyword>
<feature type="transmembrane region" description="Helical" evidence="2">
    <location>
        <begin position="46"/>
        <end position="70"/>
    </location>
</feature>
<organism evidence="3 4">
    <name type="scientific">Somion occarium</name>
    <dbReference type="NCBI Taxonomy" id="3059160"/>
    <lineage>
        <taxon>Eukaryota</taxon>
        <taxon>Fungi</taxon>
        <taxon>Dikarya</taxon>
        <taxon>Basidiomycota</taxon>
        <taxon>Agaricomycotina</taxon>
        <taxon>Agaricomycetes</taxon>
        <taxon>Polyporales</taxon>
        <taxon>Cerrenaceae</taxon>
        <taxon>Somion</taxon>
    </lineage>
</organism>
<evidence type="ECO:0000256" key="2">
    <source>
        <dbReference type="SAM" id="Phobius"/>
    </source>
</evidence>
<evidence type="ECO:0000256" key="1">
    <source>
        <dbReference type="SAM" id="MobiDB-lite"/>
    </source>
</evidence>
<sequence length="333" mass="36739">MTLSLPSAFLIGTILEAFAYGVYLAMLPRGFAILRKRGLKGAIRKYLHFTLFATLVSLTVHFCIAVTRIMRAFTSNAEEPKFAEHYLGVFNTPSAVILSVCNGIVLIIVNGLIVLRTYVIWNHDRRILALSVTFFMVNSATVVWLVVALASNPLQWRSPLLSPVWMMATAFASSLVLNIICTALIAYKIRKAQHVSDRLVSIIDNRMKRVSFILVQSAAVHTLVNSAMLVFTLTARTALYVIIYLTPPLMGISFLYVIISTSNIVPESAVREPSERRGPNQIITGDHGLPNGDDDIVGVDSTAISPAITVQIHLEQTIRVDDDWPVASVESDK</sequence>
<feature type="transmembrane region" description="Helical" evidence="2">
    <location>
        <begin position="210"/>
        <end position="231"/>
    </location>
</feature>
<feature type="region of interest" description="Disordered" evidence="1">
    <location>
        <begin position="270"/>
        <end position="292"/>
    </location>
</feature>
<dbReference type="EMBL" id="OZ037950">
    <property type="protein sequence ID" value="CAL1713236.1"/>
    <property type="molecule type" value="Genomic_DNA"/>
</dbReference>
<feature type="transmembrane region" description="Helical" evidence="2">
    <location>
        <begin position="90"/>
        <end position="115"/>
    </location>
</feature>
<dbReference type="Proteomes" id="UP001497453">
    <property type="component" value="Chromosome 7"/>
</dbReference>
<gene>
    <name evidence="3" type="ORF">GFSPODELE1_LOCUS9210</name>
</gene>